<dbReference type="PANTHER" id="PTHR24023">
    <property type="entry name" value="COLLAGEN ALPHA"/>
    <property type="match status" value="1"/>
</dbReference>
<dbReference type="GO" id="GO:0005615">
    <property type="term" value="C:extracellular space"/>
    <property type="evidence" value="ECO:0007669"/>
    <property type="project" value="TreeGrafter"/>
</dbReference>
<feature type="compositionally biased region" description="Pro residues" evidence="2">
    <location>
        <begin position="438"/>
        <end position="449"/>
    </location>
</feature>
<evidence type="ECO:0000259" key="4">
    <source>
        <dbReference type="Pfam" id="PF20010"/>
    </source>
</evidence>
<keyword evidence="1" id="KW-0176">Collagen</keyword>
<dbReference type="GO" id="GO:0005581">
    <property type="term" value="C:collagen trimer"/>
    <property type="evidence" value="ECO:0007669"/>
    <property type="project" value="UniProtKB-KW"/>
</dbReference>
<dbReference type="InterPro" id="IPR016187">
    <property type="entry name" value="CTDL_fold"/>
</dbReference>
<dbReference type="Pfam" id="PF20010">
    <property type="entry name" value="Collagen_trimer"/>
    <property type="match status" value="1"/>
</dbReference>
<feature type="compositionally biased region" description="Pro residues" evidence="2">
    <location>
        <begin position="138"/>
        <end position="147"/>
    </location>
</feature>
<dbReference type="STRING" id="30019.A0A0M4EBZ5"/>
<dbReference type="FunFam" id="3.10.100.10:FF:000048">
    <property type="entry name" value="Multiplexin collagen isoform Ap3"/>
    <property type="match status" value="1"/>
</dbReference>
<dbReference type="AlphaFoldDB" id="A0A0M4EBZ5"/>
<dbReference type="SUPFAM" id="SSF56436">
    <property type="entry name" value="C-type lectin-like"/>
    <property type="match status" value="1"/>
</dbReference>
<feature type="region of interest" description="Disordered" evidence="2">
    <location>
        <begin position="189"/>
        <end position="462"/>
    </location>
</feature>
<evidence type="ECO:0000259" key="3">
    <source>
        <dbReference type="Pfam" id="PF06482"/>
    </source>
</evidence>
<dbReference type="Gene3D" id="3.10.100.10">
    <property type="entry name" value="Mannose-Binding Protein A, subunit A"/>
    <property type="match status" value="1"/>
</dbReference>
<dbReference type="EMBL" id="CP012525">
    <property type="protein sequence ID" value="ALC45078.1"/>
    <property type="molecule type" value="Genomic_DNA"/>
</dbReference>
<dbReference type="InterPro" id="IPR045463">
    <property type="entry name" value="XV/XVIII_trimerization_dom"/>
</dbReference>
<dbReference type="Proteomes" id="UP000494163">
    <property type="component" value="Chromosome 3L"/>
</dbReference>
<dbReference type="SMR" id="A0A0M4EBZ5"/>
<feature type="region of interest" description="Disordered" evidence="2">
    <location>
        <begin position="816"/>
        <end position="836"/>
    </location>
</feature>
<dbReference type="InterPro" id="IPR050149">
    <property type="entry name" value="Collagen_superfamily"/>
</dbReference>
<protein>
    <submittedName>
        <fullName evidence="5">Mp</fullName>
    </submittedName>
</protein>
<feature type="compositionally biased region" description="Polar residues" evidence="2">
    <location>
        <begin position="261"/>
        <end position="270"/>
    </location>
</feature>
<dbReference type="Gene3D" id="3.40.1620.70">
    <property type="match status" value="1"/>
</dbReference>
<feature type="compositionally biased region" description="Basic and acidic residues" evidence="2">
    <location>
        <begin position="331"/>
        <end position="342"/>
    </location>
</feature>
<proteinExistence type="predicted"/>
<evidence type="ECO:0000313" key="6">
    <source>
        <dbReference type="Proteomes" id="UP000494163"/>
    </source>
</evidence>
<dbReference type="FunFam" id="3.40.1620.70:FF:000001">
    <property type="entry name" value="Multiplexin collagen isoform Ap3"/>
    <property type="match status" value="1"/>
</dbReference>
<accession>A0A0M4EBZ5</accession>
<dbReference type="InterPro" id="IPR010515">
    <property type="entry name" value="Collagenase_NC10/endostatin"/>
</dbReference>
<reference evidence="5 6" key="1">
    <citation type="submission" date="2015-08" db="EMBL/GenBank/DDBJ databases">
        <title>Ancestral chromatin configuration constrains chromatin evolution on differentiating sex chromosomes in Drosophila.</title>
        <authorList>
            <person name="Zhou Q."/>
            <person name="Bachtrog D."/>
        </authorList>
    </citation>
    <scope>NUCLEOTIDE SEQUENCE [LARGE SCALE GENOMIC DNA]</scope>
    <source>
        <tissue evidence="5">Whole larvae</tissue>
    </source>
</reference>
<dbReference type="InterPro" id="IPR016186">
    <property type="entry name" value="C-type_lectin-like/link_sf"/>
</dbReference>
<feature type="compositionally biased region" description="Basic and acidic residues" evidence="2">
    <location>
        <begin position="116"/>
        <end position="134"/>
    </location>
</feature>
<dbReference type="Pfam" id="PF01391">
    <property type="entry name" value="Collagen"/>
    <property type="match status" value="3"/>
</dbReference>
<dbReference type="InterPro" id="IPR008160">
    <property type="entry name" value="Collagen"/>
</dbReference>
<evidence type="ECO:0000256" key="1">
    <source>
        <dbReference type="ARBA" id="ARBA00023119"/>
    </source>
</evidence>
<dbReference type="GO" id="GO:0031012">
    <property type="term" value="C:extracellular matrix"/>
    <property type="evidence" value="ECO:0007669"/>
    <property type="project" value="TreeGrafter"/>
</dbReference>
<feature type="compositionally biased region" description="Low complexity" evidence="2">
    <location>
        <begin position="820"/>
        <end position="831"/>
    </location>
</feature>
<evidence type="ECO:0000313" key="5">
    <source>
        <dbReference type="EMBL" id="ALC45078.1"/>
    </source>
</evidence>
<name>A0A0M4EBZ5_DROBS</name>
<feature type="compositionally biased region" description="Low complexity" evidence="2">
    <location>
        <begin position="303"/>
        <end position="321"/>
    </location>
</feature>
<feature type="region of interest" description="Disordered" evidence="2">
    <location>
        <begin position="498"/>
        <end position="521"/>
    </location>
</feature>
<keyword evidence="6" id="KW-1185">Reference proteome</keyword>
<feature type="compositionally biased region" description="Basic and acidic residues" evidence="2">
    <location>
        <begin position="282"/>
        <end position="299"/>
    </location>
</feature>
<feature type="domain" description="Collagen type XV/XVIII trimerization" evidence="4">
    <location>
        <begin position="558"/>
        <end position="606"/>
    </location>
</feature>
<gene>
    <name evidence="5" type="ORF">Dbus_chr3Lg2244</name>
</gene>
<evidence type="ECO:0000256" key="2">
    <source>
        <dbReference type="SAM" id="MobiDB-lite"/>
    </source>
</evidence>
<dbReference type="OMA" id="YSHERPY"/>
<feature type="region of interest" description="Disordered" evidence="2">
    <location>
        <begin position="102"/>
        <end position="162"/>
    </location>
</feature>
<dbReference type="CDD" id="cd00247">
    <property type="entry name" value="Endostatin-like"/>
    <property type="match status" value="1"/>
</dbReference>
<feature type="compositionally biased region" description="Pro residues" evidence="2">
    <location>
        <begin position="241"/>
        <end position="252"/>
    </location>
</feature>
<feature type="domain" description="Collagenase NC10/endostatin" evidence="3">
    <location>
        <begin position="643"/>
        <end position="808"/>
    </location>
</feature>
<dbReference type="OrthoDB" id="5983381at2759"/>
<sequence>MAMVISTRAKLVITALILFFLLGVVLVTGSTKGWFIPNRYNGERVAARIQDSESDLNNELPSDAEFSALPDESMPLSPDAEGNEIDIANDGAWAAGLEATDLYDASGMPPGQTYERPYRGIKGEKGDRGPKGDSIRGPPGPPGPPGPKGESAAYPPFVESSSPGAKYTGECTCNASDILDALKDNESLRETLRGPPGAQGRDGKTGAPGLTGATGVTGARGPEGPAGEKGEPGVDGMPGVLGPPGPPGPPGLPESYDESLMGNSMGSLRNTGATQAGAKGATGDRGEPGRPGERGEKGHKGAHGPAGPKGEPGAPGLPGLAGQPGDGNGTKGDRGEKGEKGMRGRRGGTGAAGPIGPPGKPGPAGDIGHSGRPGVAGPKGDIGPKGIKGDAGGREGVKGDKGDRGSDGRDGLPGPPGLPATTISGDGDSSGVQYIPMAGPPGPPGPPGLPGLSISGPKGEPGMDARGSFFGDAAYYGRPGTRSSLDELKALRELQDLRDRPDGTAARTSIAEPPRQTAHSHKHEEALGMGMGMGLGSEELPYLSASSSNMNMRIVPGAVTFQNIDEMTKKSALSAPGTLAYITEEEALLVRVNKGWQYIALGTLVPIATPSPPTTVEPPMRNFGLQSKNLLNSPPPLVNTPTLRVAALNEPGIGDLQGIRGADYACYRQGRRAGLLGTFKAFLTSRVQNLDSIVRPADRELPVVNTRGDVLFNSWKSIFNGQGGFFSQAPRIYSFSGKNVLTDPLWPLKHVWHGSLPNGERSMDTYCDAWHSSSHEKFGYASNLLGNKLLDQERQSCDGKLIVLCVEALSQDRRKKRDVSSSSSSSSSHSHSYNDSHHIEFRSAEEYAKHLDNLRL</sequence>
<feature type="compositionally biased region" description="Low complexity" evidence="2">
    <location>
        <begin position="376"/>
        <end position="385"/>
    </location>
</feature>
<dbReference type="PANTHER" id="PTHR24023:SF1082">
    <property type="entry name" value="COLLAGEN TRIPLE HELIX REPEAT"/>
    <property type="match status" value="1"/>
</dbReference>
<feature type="compositionally biased region" description="Basic and acidic residues" evidence="2">
    <location>
        <begin position="387"/>
        <end position="410"/>
    </location>
</feature>
<dbReference type="Pfam" id="PF06482">
    <property type="entry name" value="Endostatin"/>
    <property type="match status" value="1"/>
</dbReference>
<feature type="compositionally biased region" description="Low complexity" evidence="2">
    <location>
        <begin position="271"/>
        <end position="281"/>
    </location>
</feature>
<organism evidence="5 6">
    <name type="scientific">Drosophila busckii</name>
    <name type="common">Fruit fly</name>
    <dbReference type="NCBI Taxonomy" id="30019"/>
    <lineage>
        <taxon>Eukaryota</taxon>
        <taxon>Metazoa</taxon>
        <taxon>Ecdysozoa</taxon>
        <taxon>Arthropoda</taxon>
        <taxon>Hexapoda</taxon>
        <taxon>Insecta</taxon>
        <taxon>Pterygota</taxon>
        <taxon>Neoptera</taxon>
        <taxon>Endopterygota</taxon>
        <taxon>Diptera</taxon>
        <taxon>Brachycera</taxon>
        <taxon>Muscomorpha</taxon>
        <taxon>Ephydroidea</taxon>
        <taxon>Drosophilidae</taxon>
        <taxon>Drosophila</taxon>
    </lineage>
</organism>